<dbReference type="Pfam" id="PF23233">
    <property type="entry name" value="HAT_Syf1_CNRKL1_N"/>
    <property type="match status" value="1"/>
</dbReference>
<dbReference type="FunCoup" id="C5DLU2">
    <property type="interactions" value="1143"/>
</dbReference>
<accession>C5DLU2</accession>
<feature type="domain" description="Pre-mRNA-splicing factor Syf1-like N-terminal HAT-repeats" evidence="12">
    <location>
        <begin position="14"/>
        <end position="157"/>
    </location>
</feature>
<comment type="subcellular location">
    <subcellularLocation>
        <location evidence="1">Nucleus</location>
    </subcellularLocation>
</comment>
<dbReference type="GO" id="GO:0071007">
    <property type="term" value="C:U2-type catalytic step 2 spliceosome"/>
    <property type="evidence" value="ECO:0007669"/>
    <property type="project" value="TreeGrafter"/>
</dbReference>
<evidence type="ECO:0000256" key="4">
    <source>
        <dbReference type="ARBA" id="ARBA00022728"/>
    </source>
</evidence>
<feature type="compositionally biased region" description="Polar residues" evidence="9">
    <location>
        <begin position="786"/>
        <end position="805"/>
    </location>
</feature>
<evidence type="ECO:0000256" key="1">
    <source>
        <dbReference type="ARBA" id="ARBA00004123"/>
    </source>
</evidence>
<dbReference type="OMA" id="IWYNYLR"/>
<evidence type="ECO:0000256" key="5">
    <source>
        <dbReference type="ARBA" id="ARBA00022737"/>
    </source>
</evidence>
<evidence type="ECO:0000256" key="9">
    <source>
        <dbReference type="SAM" id="MobiDB-lite"/>
    </source>
</evidence>
<dbReference type="InterPro" id="IPR045075">
    <property type="entry name" value="Syf1-like"/>
</dbReference>
<sequence length="816" mass="93637">MDTGSIARFVTSKEDIAYEYELQNDGDNLVVWKRYLEHKKAQENDSALAWIYERCCYQFPGSAEMWLEYMTWRISLLSGANSILYAEEFEKCNKLFEKAMYLCHQSVDLWELYLRHVMAQRNLQLIRVLLNKALRHLHLEHHIRVWGMVVEFIENAVLDPRVASEVEEDIDGLVSESFFKTDDQSGVADVWSSHILSRYLQVAEDLEHALYLLGLTQDHTEIIKAYRRHIFDASFSPTTHTAFEFHCTYLQSLEKSSSHSEYIQAMSQCMKLFPEQKSLLIIRLAKYYIGKADLPAARSTLLDALASTVTSKSFSEIYEFLVKLLEAFAASSIQHAQIAASSEDREQLESDLAFNMDLLEYLIESHSLLLNDLKLRQNVNDVGTWLERAEFFRSPAEKAKVYTDAITKIDHLKTTTPGSFGELWCCLAQLYTISGKLDSARETYDRGLRVPYRSLKDLENIWCAWAEMELECGRIQASIKLLREALKVPKNAELVVDAFNTGNGAMPAKAITFMSQRLWTLFIDLLESTSESSTGAEETVQAYEQLIALKLATPLNFINYSHFLQEQGQWDQSFKIYERAISIFPGQTRFEIWSLYLQQSLDRKRPTETMRDLFEQALKVVEEDIDCPSLFIFCSDFEHSCGLEKRSIDILLRGCRECKSLSAKVTLWDACISSSKERLGAESSRPLYEECIKMLPNSKATSFALEFAKTEVVLGDYERARAVLRFGANLIHPDRNVQLWDYWGEFELKYGDKSTYKEMLKLKRELASSMKVSTEAVSQRNGNIAFVSSNTQPKNSEAPPTTAQKAENPEEIILDI</sequence>
<evidence type="ECO:0000256" key="8">
    <source>
        <dbReference type="ARBA" id="ARBA00039472"/>
    </source>
</evidence>
<dbReference type="OrthoDB" id="10067343at2759"/>
<dbReference type="InterPro" id="IPR055433">
    <property type="entry name" value="HAT_Syf1-like_N"/>
</dbReference>
<evidence type="ECO:0000256" key="3">
    <source>
        <dbReference type="ARBA" id="ARBA00022664"/>
    </source>
</evidence>
<reference evidence="13 14" key="1">
    <citation type="journal article" date="2009" name="Genome Res.">
        <title>Comparative genomics of protoploid Saccharomycetaceae.</title>
        <authorList>
            <consortium name="The Genolevures Consortium"/>
            <person name="Souciet J.-L."/>
            <person name="Dujon B."/>
            <person name="Gaillardin C."/>
            <person name="Johnston M."/>
            <person name="Baret P.V."/>
            <person name="Cliften P."/>
            <person name="Sherman D.J."/>
            <person name="Weissenbach J."/>
            <person name="Westhof E."/>
            <person name="Wincker P."/>
            <person name="Jubin C."/>
            <person name="Poulain J."/>
            <person name="Barbe V."/>
            <person name="Segurens B."/>
            <person name="Artiguenave F."/>
            <person name="Anthouard V."/>
            <person name="Vacherie B."/>
            <person name="Val M.-E."/>
            <person name="Fulton R.S."/>
            <person name="Minx P."/>
            <person name="Wilson R."/>
            <person name="Durrens P."/>
            <person name="Jean G."/>
            <person name="Marck C."/>
            <person name="Martin T."/>
            <person name="Nikolski M."/>
            <person name="Rolland T."/>
            <person name="Seret M.-L."/>
            <person name="Casaregola S."/>
            <person name="Despons L."/>
            <person name="Fairhead C."/>
            <person name="Fischer G."/>
            <person name="Lafontaine I."/>
            <person name="Leh V."/>
            <person name="Lemaire M."/>
            <person name="de Montigny J."/>
            <person name="Neuveglise C."/>
            <person name="Thierry A."/>
            <person name="Blanc-Lenfle I."/>
            <person name="Bleykasten C."/>
            <person name="Diffels J."/>
            <person name="Fritsch E."/>
            <person name="Frangeul L."/>
            <person name="Goeffon A."/>
            <person name="Jauniaux N."/>
            <person name="Kachouri-Lafond R."/>
            <person name="Payen C."/>
            <person name="Potier S."/>
            <person name="Pribylova L."/>
            <person name="Ozanne C."/>
            <person name="Richard G.-F."/>
            <person name="Sacerdot C."/>
            <person name="Straub M.-L."/>
            <person name="Talla E."/>
        </authorList>
    </citation>
    <scope>NUCLEOTIDE SEQUENCE [LARGE SCALE GENOMIC DNA]</scope>
    <source>
        <strain evidence="14">ATCC 56472 / CBS 6340 / NRRL Y-8284</strain>
    </source>
</reference>
<evidence type="ECO:0000313" key="13">
    <source>
        <dbReference type="EMBL" id="CAR24753.1"/>
    </source>
</evidence>
<keyword evidence="5" id="KW-0677">Repeat</keyword>
<dbReference type="PANTHER" id="PTHR11246:SF5">
    <property type="entry name" value="PRE-MRNA-SPLICING FACTOR SYF1"/>
    <property type="match status" value="1"/>
</dbReference>
<proteinExistence type="inferred from homology"/>
<feature type="domain" description="Pre-mRNA-splicing factor Syf1/CRNKL1-like C-terminal HAT-repeats" evidence="11">
    <location>
        <begin position="418"/>
        <end position="785"/>
    </location>
</feature>
<dbReference type="GeneID" id="8293454"/>
<name>C5DLU2_LACTC</name>
<dbReference type="Pfam" id="PF23220">
    <property type="entry name" value="HAT_Syf1_M"/>
    <property type="match status" value="1"/>
</dbReference>
<feature type="region of interest" description="Disordered" evidence="9">
    <location>
        <begin position="786"/>
        <end position="810"/>
    </location>
</feature>
<dbReference type="GO" id="GO:0071014">
    <property type="term" value="C:post-mRNA release spliceosomal complex"/>
    <property type="evidence" value="ECO:0007669"/>
    <property type="project" value="TreeGrafter"/>
</dbReference>
<evidence type="ECO:0000256" key="2">
    <source>
        <dbReference type="ARBA" id="ARBA00008644"/>
    </source>
</evidence>
<dbReference type="STRING" id="559295.C5DLU2"/>
<dbReference type="Proteomes" id="UP000002036">
    <property type="component" value="Chromosome G"/>
</dbReference>
<dbReference type="eggNOG" id="KOG2047">
    <property type="taxonomic scope" value="Eukaryota"/>
</dbReference>
<dbReference type="InterPro" id="IPR055430">
    <property type="entry name" value="HAT_Syf1_CNRKL1_C"/>
</dbReference>
<dbReference type="GO" id="GO:0000349">
    <property type="term" value="P:generation of catalytic spliceosome for first transesterification step"/>
    <property type="evidence" value="ECO:0007669"/>
    <property type="project" value="TreeGrafter"/>
</dbReference>
<dbReference type="InterPro" id="IPR003107">
    <property type="entry name" value="HAT"/>
</dbReference>
<dbReference type="Gene3D" id="1.25.40.10">
    <property type="entry name" value="Tetratricopeptide repeat domain"/>
    <property type="match status" value="3"/>
</dbReference>
<dbReference type="EMBL" id="CU928171">
    <property type="protein sequence ID" value="CAR24753.1"/>
    <property type="molecule type" value="Genomic_DNA"/>
</dbReference>
<evidence type="ECO:0000313" key="14">
    <source>
        <dbReference type="Proteomes" id="UP000002036"/>
    </source>
</evidence>
<dbReference type="InterPro" id="IPR056350">
    <property type="entry name" value="HAT_Syf1_central"/>
</dbReference>
<gene>
    <name evidence="13" type="ordered locus">KLTH0G03520g</name>
</gene>
<dbReference type="KEGG" id="lth:KLTH0G03520g"/>
<dbReference type="SMART" id="SM00386">
    <property type="entry name" value="HAT"/>
    <property type="match status" value="9"/>
</dbReference>
<dbReference type="SUPFAM" id="SSF48452">
    <property type="entry name" value="TPR-like"/>
    <property type="match status" value="4"/>
</dbReference>
<dbReference type="Pfam" id="PF23231">
    <property type="entry name" value="HAT_Syf1_CNRKL1_C"/>
    <property type="match status" value="1"/>
</dbReference>
<keyword evidence="6" id="KW-0508">mRNA splicing</keyword>
<keyword evidence="14" id="KW-1185">Reference proteome</keyword>
<organism evidence="13 14">
    <name type="scientific">Lachancea thermotolerans (strain ATCC 56472 / CBS 6340 / NRRL Y-8284)</name>
    <name type="common">Yeast</name>
    <name type="synonym">Kluyveromyces thermotolerans</name>
    <dbReference type="NCBI Taxonomy" id="559295"/>
    <lineage>
        <taxon>Eukaryota</taxon>
        <taxon>Fungi</taxon>
        <taxon>Dikarya</taxon>
        <taxon>Ascomycota</taxon>
        <taxon>Saccharomycotina</taxon>
        <taxon>Saccharomycetes</taxon>
        <taxon>Saccharomycetales</taxon>
        <taxon>Saccharomycetaceae</taxon>
        <taxon>Lachancea</taxon>
    </lineage>
</organism>
<keyword evidence="7" id="KW-0539">Nucleus</keyword>
<evidence type="ECO:0000259" key="12">
    <source>
        <dbReference type="Pfam" id="PF23233"/>
    </source>
</evidence>
<dbReference type="AlphaFoldDB" id="C5DLU2"/>
<evidence type="ECO:0000259" key="10">
    <source>
        <dbReference type="Pfam" id="PF23220"/>
    </source>
</evidence>
<dbReference type="InParanoid" id="C5DLU2"/>
<comment type="similarity">
    <text evidence="2">Belongs to the crooked-neck family.</text>
</comment>
<protein>
    <recommendedName>
        <fullName evidence="8">Pre-mRNA-splicing factor SYF1</fullName>
    </recommendedName>
</protein>
<dbReference type="InterPro" id="IPR011990">
    <property type="entry name" value="TPR-like_helical_dom_sf"/>
</dbReference>
<evidence type="ECO:0000259" key="11">
    <source>
        <dbReference type="Pfam" id="PF23231"/>
    </source>
</evidence>
<dbReference type="GO" id="GO:0000974">
    <property type="term" value="C:Prp19 complex"/>
    <property type="evidence" value="ECO:0007669"/>
    <property type="project" value="TreeGrafter"/>
</dbReference>
<dbReference type="HOGENOM" id="CLU_007736_0_0_1"/>
<keyword evidence="3" id="KW-0507">mRNA processing</keyword>
<evidence type="ECO:0000256" key="6">
    <source>
        <dbReference type="ARBA" id="ARBA00023187"/>
    </source>
</evidence>
<evidence type="ECO:0000256" key="7">
    <source>
        <dbReference type="ARBA" id="ARBA00023242"/>
    </source>
</evidence>
<keyword evidence="4" id="KW-0747">Spliceosome</keyword>
<dbReference type="PANTHER" id="PTHR11246">
    <property type="entry name" value="PRE-MRNA SPLICING FACTOR"/>
    <property type="match status" value="1"/>
</dbReference>
<feature type="domain" description="Pre-mRNA-splicing factor SYF1 central HAT repeats" evidence="10">
    <location>
        <begin position="265"/>
        <end position="409"/>
    </location>
</feature>
<dbReference type="RefSeq" id="XP_002555190.1">
    <property type="nucleotide sequence ID" value="XM_002555144.1"/>
</dbReference>